<reference evidence="2 4" key="2">
    <citation type="submission" date="2018-08" db="EMBL/GenBank/DDBJ databases">
        <title>A genome reference for cultivated species of the human gut microbiota.</title>
        <authorList>
            <person name="Zou Y."/>
            <person name="Xue W."/>
            <person name="Luo G."/>
        </authorList>
    </citation>
    <scope>NUCLEOTIDE SEQUENCE [LARGE SCALE GENOMIC DNA]</scope>
    <source>
        <strain evidence="2 4">AM18-6</strain>
    </source>
</reference>
<dbReference type="OrthoDB" id="9913836at2"/>
<evidence type="ECO:0000313" key="1">
    <source>
        <dbReference type="EMBL" id="QCQ47083.1"/>
    </source>
</evidence>
<dbReference type="Proteomes" id="UP000036847">
    <property type="component" value="Chromosome"/>
</dbReference>
<dbReference type="InterPro" id="IPR032212">
    <property type="entry name" value="DUF5031"/>
</dbReference>
<dbReference type="Proteomes" id="UP000266644">
    <property type="component" value="Unassembled WGS sequence"/>
</dbReference>
<evidence type="ECO:0000313" key="2">
    <source>
        <dbReference type="EMBL" id="RHH08100.1"/>
    </source>
</evidence>
<evidence type="ECO:0000313" key="3">
    <source>
        <dbReference type="Proteomes" id="UP000036847"/>
    </source>
</evidence>
<reference evidence="1 3" key="3">
    <citation type="submission" date="2019-03" db="EMBL/GenBank/DDBJ databases">
        <title>Complete genome assembly of MDR B. fragilis.</title>
        <authorList>
            <person name="Sydenham T.V."/>
            <person name="Hasman H."/>
            <person name="Justesen U.S."/>
        </authorList>
    </citation>
    <scope>NUCLEOTIDE SEQUENCE [LARGE SCALE GENOMIC DNA]</scope>
    <source>
        <strain evidence="1 3">DCMSKEJBY0001B</strain>
    </source>
</reference>
<name>A0A396BV78_BACFG</name>
<sequence>MPVTTDFGTNNTQAMKPHTLFLILGILLLGVFSCEQPEGAPETSAFSLSLVPPAGEVVPGDNTVLPQLVYHLFIFRSETSTPSSNDGSDYIFWERTEEKGLDLEEIQNYTLSIPTEYTDRFYLLLLHATPKQKPESVVLSGEGMTFTDSEISMVRENDNSYIPLSKDNYYAIQALTPEDITQGKTSIEFKLKRAVGELVFDVMKCDEKGNPIDIDAECSSTLDRVFQIDMEVSGVTPKVSLTNETKKPERIDICFSKTVTLKEDTYFPVFESNKGIIELLNDAPLDIDNKAVNGATRICGPYLFSKITLDNPETGVAEIEEGVKAVLKFSYYDTTPFPPGSYNTKKLTLSLTDKPLTIVKDHYTVTNIRLRNNRIIDLSVSGNYGIDWKWD</sequence>
<proteinExistence type="predicted"/>
<dbReference type="AlphaFoldDB" id="A0A396BV78"/>
<dbReference type="Pfam" id="PF16434">
    <property type="entry name" value="DUF5031"/>
    <property type="match status" value="1"/>
</dbReference>
<dbReference type="EMBL" id="QRJE01000031">
    <property type="protein sequence ID" value="RHH08100.1"/>
    <property type="molecule type" value="Genomic_DNA"/>
</dbReference>
<dbReference type="EMBL" id="CP036546">
    <property type="protein sequence ID" value="QCQ47083.1"/>
    <property type="molecule type" value="Genomic_DNA"/>
</dbReference>
<organism evidence="2 4">
    <name type="scientific">Bacteroides fragilis</name>
    <dbReference type="NCBI Taxonomy" id="817"/>
    <lineage>
        <taxon>Bacteria</taxon>
        <taxon>Pseudomonadati</taxon>
        <taxon>Bacteroidota</taxon>
        <taxon>Bacteroidia</taxon>
        <taxon>Bacteroidales</taxon>
        <taxon>Bacteroidaceae</taxon>
        <taxon>Bacteroides</taxon>
    </lineage>
</organism>
<accession>A0A396BV78</accession>
<protein>
    <submittedName>
        <fullName evidence="2">DUF5031 domain-containing protein</fullName>
    </submittedName>
</protein>
<gene>
    <name evidence="2" type="ORF">DW228_18185</name>
    <name evidence="1" type="ORF">EC80_020750</name>
</gene>
<evidence type="ECO:0000313" key="4">
    <source>
        <dbReference type="Proteomes" id="UP000266644"/>
    </source>
</evidence>
<reference evidence="1" key="1">
    <citation type="book" date="2014" name="THE 24TH EUROPEAN CONGRESS OF CLINICAL MICROBIOLOGY AND INFECTIOUS DISEASES" publisher="ECCMID 2014" city="Barcelona, Spain">
        <title>Identification of resistance genes in three multidrug-resistant Bacteroides fragilis isolates by whole genome sequencing.</title>
        <editorList>
            <person name="Unknown"/>
            <person name="A."/>
        </editorList>
        <authorList>
            <person name="Sydenham T.V."/>
            <person name="Hasman H."/>
            <person name="Wang M."/>
            <person name="Soki J."/>
            <person name="Nagy E."/>
            <person name="Justesen U.S."/>
        </authorList>
    </citation>
    <scope>NUCLEOTIDE SEQUENCE</scope>
    <source>
        <strain evidence="1">DCMSKEJBY0001B</strain>
    </source>
</reference>